<comment type="caution">
    <text evidence="2">The sequence shown here is derived from an EMBL/GenBank/DDBJ whole genome shotgun (WGS) entry which is preliminary data.</text>
</comment>
<feature type="compositionally biased region" description="Low complexity" evidence="1">
    <location>
        <begin position="33"/>
        <end position="51"/>
    </location>
</feature>
<protein>
    <submittedName>
        <fullName evidence="2">Uncharacterized protein</fullName>
    </submittedName>
</protein>
<feature type="region of interest" description="Disordered" evidence="1">
    <location>
        <begin position="32"/>
        <end position="75"/>
    </location>
</feature>
<evidence type="ECO:0000313" key="2">
    <source>
        <dbReference type="EMBL" id="CAB1428372.1"/>
    </source>
</evidence>
<evidence type="ECO:0000313" key="3">
    <source>
        <dbReference type="Proteomes" id="UP001153269"/>
    </source>
</evidence>
<accession>A0A9N7YIS3</accession>
<dbReference type="AlphaFoldDB" id="A0A9N7YIS3"/>
<sequence length="100" mass="10998">MKTVSRLLDHCKFMTCSLWLISEAGSYLTVTVSRSSRGPGSSTGPSSSSSTIKRPRRHHRALPLPASVPECRPDNVPTHPVIPYACSHHQQSTGRSSRTW</sequence>
<dbReference type="Proteomes" id="UP001153269">
    <property type="component" value="Unassembled WGS sequence"/>
</dbReference>
<evidence type="ECO:0000256" key="1">
    <source>
        <dbReference type="SAM" id="MobiDB-lite"/>
    </source>
</evidence>
<proteinExistence type="predicted"/>
<reference evidence="2" key="1">
    <citation type="submission" date="2020-03" db="EMBL/GenBank/DDBJ databases">
        <authorList>
            <person name="Weist P."/>
        </authorList>
    </citation>
    <scope>NUCLEOTIDE SEQUENCE</scope>
</reference>
<organism evidence="2 3">
    <name type="scientific">Pleuronectes platessa</name>
    <name type="common">European plaice</name>
    <dbReference type="NCBI Taxonomy" id="8262"/>
    <lineage>
        <taxon>Eukaryota</taxon>
        <taxon>Metazoa</taxon>
        <taxon>Chordata</taxon>
        <taxon>Craniata</taxon>
        <taxon>Vertebrata</taxon>
        <taxon>Euteleostomi</taxon>
        <taxon>Actinopterygii</taxon>
        <taxon>Neopterygii</taxon>
        <taxon>Teleostei</taxon>
        <taxon>Neoteleostei</taxon>
        <taxon>Acanthomorphata</taxon>
        <taxon>Carangaria</taxon>
        <taxon>Pleuronectiformes</taxon>
        <taxon>Pleuronectoidei</taxon>
        <taxon>Pleuronectidae</taxon>
        <taxon>Pleuronectes</taxon>
    </lineage>
</organism>
<dbReference type="EMBL" id="CADEAL010001047">
    <property type="protein sequence ID" value="CAB1428372.1"/>
    <property type="molecule type" value="Genomic_DNA"/>
</dbReference>
<name>A0A9N7YIS3_PLEPL</name>
<gene>
    <name evidence="2" type="ORF">PLEPLA_LOCUS16338</name>
</gene>
<keyword evidence="3" id="KW-1185">Reference proteome</keyword>